<feature type="domain" description="Methyltransferase" evidence="1">
    <location>
        <begin position="1"/>
        <end position="109"/>
    </location>
</feature>
<feature type="non-terminal residue" evidence="2">
    <location>
        <position position="1"/>
    </location>
</feature>
<proteinExistence type="predicted"/>
<dbReference type="SUPFAM" id="SSF53335">
    <property type="entry name" value="S-adenosyl-L-methionine-dependent methyltransferases"/>
    <property type="match status" value="1"/>
</dbReference>
<dbReference type="AlphaFoldDB" id="A0A1F7VF30"/>
<reference evidence="2 3" key="1">
    <citation type="journal article" date="2016" name="Nat. Commun.">
        <title>Thousands of microbial genomes shed light on interconnected biogeochemical processes in an aquifer system.</title>
        <authorList>
            <person name="Anantharaman K."/>
            <person name="Brown C.T."/>
            <person name="Hug L.A."/>
            <person name="Sharon I."/>
            <person name="Castelle C.J."/>
            <person name="Probst A.J."/>
            <person name="Thomas B.C."/>
            <person name="Singh A."/>
            <person name="Wilkins M.J."/>
            <person name="Karaoz U."/>
            <person name="Brodie E.L."/>
            <person name="Williams K.H."/>
            <person name="Hubbard S.S."/>
            <person name="Banfield J.F."/>
        </authorList>
    </citation>
    <scope>NUCLEOTIDE SEQUENCE [LARGE SCALE GENOMIC DNA]</scope>
</reference>
<organism evidence="2 3">
    <name type="scientific">Candidatus Uhrbacteria bacterium RIFCSPLOWO2_02_FULL_49_11</name>
    <dbReference type="NCBI Taxonomy" id="1802409"/>
    <lineage>
        <taxon>Bacteria</taxon>
        <taxon>Candidatus Uhriibacteriota</taxon>
    </lineage>
</organism>
<dbReference type="InterPro" id="IPR025714">
    <property type="entry name" value="Methyltranfer_dom"/>
</dbReference>
<sequence>DFGCGGGGFFALQAAKLVGDRGEIFAVDILKSVLNNVASRARSLGLENIVTVWSNLEVFGATKILDGSLDYGLLTNVLFQNKDPRTIIREAVRMLKLEGQLLIIDWKEGRFPLGPLPQDKVSPQTVRDIVAEFYLSEIASFDAGPFHYGIIFKKIRS</sequence>
<comment type="caution">
    <text evidence="2">The sequence shown here is derived from an EMBL/GenBank/DDBJ whole genome shotgun (WGS) entry which is preliminary data.</text>
</comment>
<dbReference type="Gene3D" id="3.40.50.150">
    <property type="entry name" value="Vaccinia Virus protein VP39"/>
    <property type="match status" value="1"/>
</dbReference>
<dbReference type="Pfam" id="PF13847">
    <property type="entry name" value="Methyltransf_31"/>
    <property type="match status" value="1"/>
</dbReference>
<evidence type="ECO:0000313" key="2">
    <source>
        <dbReference type="EMBL" id="OGL89053.1"/>
    </source>
</evidence>
<dbReference type="Proteomes" id="UP000178264">
    <property type="component" value="Unassembled WGS sequence"/>
</dbReference>
<evidence type="ECO:0000313" key="3">
    <source>
        <dbReference type="Proteomes" id="UP000178264"/>
    </source>
</evidence>
<protein>
    <recommendedName>
        <fullName evidence="1">Methyltransferase domain-containing protein</fullName>
    </recommendedName>
</protein>
<evidence type="ECO:0000259" key="1">
    <source>
        <dbReference type="Pfam" id="PF13847"/>
    </source>
</evidence>
<name>A0A1F7VF30_9BACT</name>
<dbReference type="EMBL" id="MGER01000001">
    <property type="protein sequence ID" value="OGL89053.1"/>
    <property type="molecule type" value="Genomic_DNA"/>
</dbReference>
<accession>A0A1F7VF30</accession>
<dbReference type="InterPro" id="IPR029063">
    <property type="entry name" value="SAM-dependent_MTases_sf"/>
</dbReference>
<gene>
    <name evidence="2" type="ORF">A3I42_04405</name>
</gene>